<accession>A0A6G1CII2</accession>
<evidence type="ECO:0000256" key="1">
    <source>
        <dbReference type="SAM" id="MobiDB-lite"/>
    </source>
</evidence>
<feature type="region of interest" description="Disordered" evidence="1">
    <location>
        <begin position="28"/>
        <end position="104"/>
    </location>
</feature>
<feature type="compositionally biased region" description="Basic residues" evidence="1">
    <location>
        <begin position="63"/>
        <end position="78"/>
    </location>
</feature>
<sequence>MGAGKCDDDDNCPAVATAREQSRAAALLLDGRRHGGQGRVQGRRWPGEAAHRATALAGGSGRTGKRRRRQRRTRRRSKASSTRSGGVQRRRRPGAGGVERRRAG</sequence>
<gene>
    <name evidence="2" type="ORF">E2562_025912</name>
</gene>
<proteinExistence type="predicted"/>
<dbReference type="Proteomes" id="UP000479710">
    <property type="component" value="Unassembled WGS sequence"/>
</dbReference>
<reference evidence="2 3" key="1">
    <citation type="submission" date="2019-11" db="EMBL/GenBank/DDBJ databases">
        <title>Whole genome sequence of Oryza granulata.</title>
        <authorList>
            <person name="Li W."/>
        </authorList>
    </citation>
    <scope>NUCLEOTIDE SEQUENCE [LARGE SCALE GENOMIC DNA]</scope>
    <source>
        <strain evidence="3">cv. Menghai</strain>
        <tissue evidence="2">Leaf</tissue>
    </source>
</reference>
<name>A0A6G1CII2_9ORYZ</name>
<evidence type="ECO:0000313" key="2">
    <source>
        <dbReference type="EMBL" id="KAF0899969.1"/>
    </source>
</evidence>
<dbReference type="AlphaFoldDB" id="A0A6G1CII2"/>
<dbReference type="EMBL" id="SPHZ02000009">
    <property type="protein sequence ID" value="KAF0899969.1"/>
    <property type="molecule type" value="Genomic_DNA"/>
</dbReference>
<protein>
    <submittedName>
        <fullName evidence="2">Uncharacterized protein</fullName>
    </submittedName>
</protein>
<evidence type="ECO:0000313" key="3">
    <source>
        <dbReference type="Proteomes" id="UP000479710"/>
    </source>
</evidence>
<organism evidence="2 3">
    <name type="scientific">Oryza meyeriana var. granulata</name>
    <dbReference type="NCBI Taxonomy" id="110450"/>
    <lineage>
        <taxon>Eukaryota</taxon>
        <taxon>Viridiplantae</taxon>
        <taxon>Streptophyta</taxon>
        <taxon>Embryophyta</taxon>
        <taxon>Tracheophyta</taxon>
        <taxon>Spermatophyta</taxon>
        <taxon>Magnoliopsida</taxon>
        <taxon>Liliopsida</taxon>
        <taxon>Poales</taxon>
        <taxon>Poaceae</taxon>
        <taxon>BOP clade</taxon>
        <taxon>Oryzoideae</taxon>
        <taxon>Oryzeae</taxon>
        <taxon>Oryzinae</taxon>
        <taxon>Oryza</taxon>
        <taxon>Oryza meyeriana</taxon>
    </lineage>
</organism>
<keyword evidence="3" id="KW-1185">Reference proteome</keyword>
<comment type="caution">
    <text evidence="2">The sequence shown here is derived from an EMBL/GenBank/DDBJ whole genome shotgun (WGS) entry which is preliminary data.</text>
</comment>